<organism evidence="3 4">
    <name type="scientific">Atopococcus tabaci</name>
    <dbReference type="NCBI Taxonomy" id="269774"/>
    <lineage>
        <taxon>Bacteria</taxon>
        <taxon>Bacillati</taxon>
        <taxon>Bacillota</taxon>
        <taxon>Bacilli</taxon>
        <taxon>Lactobacillales</taxon>
        <taxon>Carnobacteriaceae</taxon>
        <taxon>Atopococcus</taxon>
    </lineage>
</organism>
<dbReference type="EMBL" id="JAUNQW010000006">
    <property type="protein sequence ID" value="MDO5457187.1"/>
    <property type="molecule type" value="Genomic_DNA"/>
</dbReference>
<name>A0AA43ZSF3_9LACT</name>
<dbReference type="InterPro" id="IPR029060">
    <property type="entry name" value="PIN-like_dom_sf"/>
</dbReference>
<keyword evidence="1" id="KW-1133">Transmembrane helix</keyword>
<evidence type="ECO:0000313" key="3">
    <source>
        <dbReference type="EMBL" id="MDO5457187.1"/>
    </source>
</evidence>
<sequence>MARKVIRFIFVIIGAAIGYYLLPFIYQAVPFQVPTLLNNVVVHFIIFGLIFYFLAALVEDYILKLIHRGEDFLTNLNLSYLIFGLVGMILGLILAWLINLTLIGLGIPFISNVLPVIVTAILAYFGFRIGTDRREEIQSLFNSRQNKSEDQDVRLVDEKVFHEYKVLDTSAIIDGRIKDVLDTGFLEGNLVVTNYVLQELQHIADSSDSLKREKGRRGLDILNELQNNPDFHVQMYEESPKRDKEVDQKLVELAKELDGALVTNDYNLNKVAEFQNVPVLNINDLANSLKPVVIAGEEMSIQVVKEGTEREQGVGYLTDGTMVIVEEGKNYILETLDVVVTSTIQTSAGRMIFTKPTDQWLTQRHSETD</sequence>
<feature type="transmembrane region" description="Helical" evidence="1">
    <location>
        <begin position="7"/>
        <end position="28"/>
    </location>
</feature>
<keyword evidence="4" id="KW-1185">Reference proteome</keyword>
<reference evidence="3" key="1">
    <citation type="submission" date="2023-07" db="EMBL/GenBank/DDBJ databases">
        <title>Between Cages and Wild: Unraveling the Impact of Captivity on Animal Microbiomes and Antimicrobial Resistance.</title>
        <authorList>
            <person name="Schmartz G.P."/>
            <person name="Rehner J."/>
            <person name="Schuff M.J."/>
            <person name="Becker S.L."/>
            <person name="Kravczyk M."/>
            <person name="Gurevich A."/>
            <person name="Francke R."/>
            <person name="Mueller R."/>
            <person name="Keller V."/>
            <person name="Keller A."/>
        </authorList>
    </citation>
    <scope>NUCLEOTIDE SEQUENCE</scope>
    <source>
        <strain evidence="3">S39M_St_73</strain>
    </source>
</reference>
<gene>
    <name evidence="3" type="ORF">Q4F26_02470</name>
</gene>
<dbReference type="CDD" id="cd09877">
    <property type="entry name" value="PIN_YacL-like"/>
    <property type="match status" value="1"/>
</dbReference>
<dbReference type="Gene3D" id="3.40.50.1010">
    <property type="entry name" value="5'-nuclease"/>
    <property type="match status" value="1"/>
</dbReference>
<evidence type="ECO:0000259" key="2">
    <source>
        <dbReference type="SMART" id="SM00670"/>
    </source>
</evidence>
<dbReference type="InterPro" id="IPR002716">
    <property type="entry name" value="PIN_dom"/>
</dbReference>
<accession>A0AA43ZSF3</accession>
<dbReference type="Pfam" id="PF01850">
    <property type="entry name" value="PIN"/>
    <property type="match status" value="1"/>
</dbReference>
<protein>
    <submittedName>
        <fullName evidence="3">PIN/TRAM domain-containing protein</fullName>
    </submittedName>
</protein>
<feature type="transmembrane region" description="Helical" evidence="1">
    <location>
        <begin position="40"/>
        <end position="58"/>
    </location>
</feature>
<dbReference type="PANTHER" id="PTHR11603">
    <property type="entry name" value="AAA FAMILY ATPASE"/>
    <property type="match status" value="1"/>
</dbReference>
<proteinExistence type="predicted"/>
<dbReference type="SUPFAM" id="SSF88723">
    <property type="entry name" value="PIN domain-like"/>
    <property type="match status" value="1"/>
</dbReference>
<evidence type="ECO:0000313" key="4">
    <source>
        <dbReference type="Proteomes" id="UP001171751"/>
    </source>
</evidence>
<feature type="domain" description="PIN" evidence="2">
    <location>
        <begin position="163"/>
        <end position="270"/>
    </location>
</feature>
<dbReference type="AlphaFoldDB" id="A0AA43ZSF3"/>
<dbReference type="SMART" id="SM00670">
    <property type="entry name" value="PINc"/>
    <property type="match status" value="1"/>
</dbReference>
<dbReference type="Proteomes" id="UP001171751">
    <property type="component" value="Unassembled WGS sequence"/>
</dbReference>
<comment type="caution">
    <text evidence="3">The sequence shown here is derived from an EMBL/GenBank/DDBJ whole genome shotgun (WGS) entry which is preliminary data.</text>
</comment>
<keyword evidence="1" id="KW-0472">Membrane</keyword>
<keyword evidence="1" id="KW-0812">Transmembrane</keyword>
<feature type="transmembrane region" description="Helical" evidence="1">
    <location>
        <begin position="105"/>
        <end position="127"/>
    </location>
</feature>
<dbReference type="PANTHER" id="PTHR11603:SF147">
    <property type="entry name" value="MEMBRANE PROTEIN"/>
    <property type="match status" value="1"/>
</dbReference>
<evidence type="ECO:0000256" key="1">
    <source>
        <dbReference type="SAM" id="Phobius"/>
    </source>
</evidence>
<dbReference type="InterPro" id="IPR052041">
    <property type="entry name" value="Nucleic_acid_metab_PIN/TRAM"/>
</dbReference>
<feature type="transmembrane region" description="Helical" evidence="1">
    <location>
        <begin position="78"/>
        <end position="99"/>
    </location>
</feature>